<keyword evidence="4" id="KW-0238">DNA-binding</keyword>
<dbReference type="PANTHER" id="PTHR32071">
    <property type="entry name" value="TRANSCRIPTIONAL REGULATORY PROTEIN"/>
    <property type="match status" value="1"/>
</dbReference>
<dbReference type="InterPro" id="IPR003018">
    <property type="entry name" value="GAF"/>
</dbReference>
<dbReference type="InterPro" id="IPR027417">
    <property type="entry name" value="P-loop_NTPase"/>
</dbReference>
<dbReference type="GO" id="GO:0005524">
    <property type="term" value="F:ATP binding"/>
    <property type="evidence" value="ECO:0007669"/>
    <property type="project" value="UniProtKB-KW"/>
</dbReference>
<organism evidence="8">
    <name type="scientific">uncultured spirochete</name>
    <dbReference type="NCBI Taxonomy" id="156406"/>
    <lineage>
        <taxon>Bacteria</taxon>
        <taxon>Pseudomonadati</taxon>
        <taxon>Spirochaetota</taxon>
        <taxon>Spirochaetia</taxon>
        <taxon>Spirochaetales</taxon>
        <taxon>environmental samples</taxon>
    </lineage>
</organism>
<dbReference type="SUPFAM" id="SSF55781">
    <property type="entry name" value="GAF domain-like"/>
    <property type="match status" value="1"/>
</dbReference>
<dbReference type="EMBL" id="FWDM01000002">
    <property type="protein sequence ID" value="SLM09887.1"/>
    <property type="molecule type" value="Genomic_DNA"/>
</dbReference>
<dbReference type="InterPro" id="IPR002078">
    <property type="entry name" value="Sigma_54_int"/>
</dbReference>
<evidence type="ECO:0000256" key="4">
    <source>
        <dbReference type="ARBA" id="ARBA00023125"/>
    </source>
</evidence>
<keyword evidence="5" id="KW-0010">Activator</keyword>
<dbReference type="Pfam" id="PF00158">
    <property type="entry name" value="Sigma54_activat"/>
    <property type="match status" value="1"/>
</dbReference>
<dbReference type="InterPro" id="IPR003593">
    <property type="entry name" value="AAA+_ATPase"/>
</dbReference>
<feature type="domain" description="Sigma-54 factor interaction" evidence="7">
    <location>
        <begin position="197"/>
        <end position="426"/>
    </location>
</feature>
<dbReference type="Gene3D" id="1.10.10.60">
    <property type="entry name" value="Homeodomain-like"/>
    <property type="match status" value="1"/>
</dbReference>
<dbReference type="InterPro" id="IPR058031">
    <property type="entry name" value="AAA_lid_NorR"/>
</dbReference>
<dbReference type="Pfam" id="PF02954">
    <property type="entry name" value="HTH_8"/>
    <property type="match status" value="1"/>
</dbReference>
<dbReference type="SUPFAM" id="SSF46689">
    <property type="entry name" value="Homeodomain-like"/>
    <property type="match status" value="1"/>
</dbReference>
<dbReference type="CDD" id="cd00009">
    <property type="entry name" value="AAA"/>
    <property type="match status" value="1"/>
</dbReference>
<dbReference type="SMART" id="SM00065">
    <property type="entry name" value="GAF"/>
    <property type="match status" value="1"/>
</dbReference>
<evidence type="ECO:0000256" key="2">
    <source>
        <dbReference type="ARBA" id="ARBA00022840"/>
    </source>
</evidence>
<dbReference type="GO" id="GO:0043565">
    <property type="term" value="F:sequence-specific DNA binding"/>
    <property type="evidence" value="ECO:0007669"/>
    <property type="project" value="InterPro"/>
</dbReference>
<evidence type="ECO:0000256" key="1">
    <source>
        <dbReference type="ARBA" id="ARBA00022741"/>
    </source>
</evidence>
<dbReference type="InterPro" id="IPR025662">
    <property type="entry name" value="Sigma_54_int_dom_ATP-bd_1"/>
</dbReference>
<name>A0A3P3XF73_9SPIR</name>
<dbReference type="FunFam" id="1.10.8.60:FF:000014">
    <property type="entry name" value="DNA-binding transcriptional regulator NtrC"/>
    <property type="match status" value="1"/>
</dbReference>
<dbReference type="Gene3D" id="3.30.450.40">
    <property type="match status" value="1"/>
</dbReference>
<evidence type="ECO:0000256" key="6">
    <source>
        <dbReference type="ARBA" id="ARBA00023163"/>
    </source>
</evidence>
<evidence type="ECO:0000256" key="3">
    <source>
        <dbReference type="ARBA" id="ARBA00023015"/>
    </source>
</evidence>
<dbReference type="PROSITE" id="PS00688">
    <property type="entry name" value="SIGMA54_INTERACT_3"/>
    <property type="match status" value="1"/>
</dbReference>
<reference evidence="8" key="1">
    <citation type="submission" date="2017-02" db="EMBL/GenBank/DDBJ databases">
        <authorList>
            <person name="Regsiter A."/>
            <person name="William W."/>
        </authorList>
    </citation>
    <scope>NUCLEOTIDE SEQUENCE</scope>
    <source>
        <strain evidence="8">Bib</strain>
    </source>
</reference>
<dbReference type="PROSITE" id="PS00676">
    <property type="entry name" value="SIGMA54_INTERACT_2"/>
    <property type="match status" value="1"/>
</dbReference>
<dbReference type="GO" id="GO:0006355">
    <property type="term" value="P:regulation of DNA-templated transcription"/>
    <property type="evidence" value="ECO:0007669"/>
    <property type="project" value="InterPro"/>
</dbReference>
<dbReference type="InterPro" id="IPR025944">
    <property type="entry name" value="Sigma_54_int_dom_CS"/>
</dbReference>
<dbReference type="InterPro" id="IPR002197">
    <property type="entry name" value="HTH_Fis"/>
</dbReference>
<dbReference type="SUPFAM" id="SSF52540">
    <property type="entry name" value="P-loop containing nucleoside triphosphate hydrolases"/>
    <property type="match status" value="1"/>
</dbReference>
<keyword evidence="3" id="KW-0805">Transcription regulation</keyword>
<dbReference type="InterPro" id="IPR029016">
    <property type="entry name" value="GAF-like_dom_sf"/>
</dbReference>
<evidence type="ECO:0000259" key="7">
    <source>
        <dbReference type="PROSITE" id="PS50045"/>
    </source>
</evidence>
<dbReference type="InterPro" id="IPR025943">
    <property type="entry name" value="Sigma_54_int_dom_ATP-bd_2"/>
</dbReference>
<dbReference type="Gene3D" id="1.10.8.60">
    <property type="match status" value="1"/>
</dbReference>
<protein>
    <submittedName>
        <fullName evidence="8">Transcriptional regulator, NifA subfamily, Fis Family</fullName>
    </submittedName>
</protein>
<evidence type="ECO:0000256" key="5">
    <source>
        <dbReference type="ARBA" id="ARBA00023159"/>
    </source>
</evidence>
<dbReference type="PROSITE" id="PS00675">
    <property type="entry name" value="SIGMA54_INTERACT_1"/>
    <property type="match status" value="1"/>
</dbReference>
<evidence type="ECO:0000313" key="8">
    <source>
        <dbReference type="EMBL" id="SLM09887.1"/>
    </source>
</evidence>
<keyword evidence="6" id="KW-0804">Transcription</keyword>
<dbReference type="Gene3D" id="3.40.50.300">
    <property type="entry name" value="P-loop containing nucleotide triphosphate hydrolases"/>
    <property type="match status" value="1"/>
</dbReference>
<dbReference type="AlphaFoldDB" id="A0A3P3XF73"/>
<dbReference type="SMART" id="SM00382">
    <property type="entry name" value="AAA"/>
    <property type="match status" value="1"/>
</dbReference>
<proteinExistence type="predicted"/>
<accession>A0A3P3XF73</accession>
<gene>
    <name evidence="8" type="ORF">SPIROBIBN47_100117</name>
</gene>
<keyword evidence="2" id="KW-0067">ATP-binding</keyword>
<dbReference type="InterPro" id="IPR009057">
    <property type="entry name" value="Homeodomain-like_sf"/>
</dbReference>
<dbReference type="Pfam" id="PF25601">
    <property type="entry name" value="AAA_lid_14"/>
    <property type="match status" value="1"/>
</dbReference>
<keyword evidence="1" id="KW-0547">Nucleotide-binding</keyword>
<dbReference type="FunFam" id="3.40.50.300:FF:000006">
    <property type="entry name" value="DNA-binding transcriptional regulator NtrC"/>
    <property type="match status" value="1"/>
</dbReference>
<dbReference type="PROSITE" id="PS50045">
    <property type="entry name" value="SIGMA54_INTERACT_4"/>
    <property type="match status" value="1"/>
</dbReference>
<sequence length="507" mass="57161">MTAMVSAIDPDKFRTLIDINARLNSSYTNFRSLLKAIVESAARLVGAEAASLALFDAATETLRFEIALGPRGLELQGKSIPATEGIAGWVYQNSKSIIVNDAAHDQRFSPTISKEIAYSTNSILAVPLKVKDKTEGVIELINKTSHGLFMADDLEWVEIFAVQAGIAFENAKQFERTEHELTYLQQKVQEEQGWHPLVFSSKVMQERLDLVKRVAPSDASVLILGESGVGKELIAEQLHLLSRRAEKPFVRVNCAALPENLLESELFGHVKGAFTDAISNRAGRFEAADGGTIFLDEIAELPLRLQAKLLRVIQQKTFERVGSSETIKVDVRIIAATNRDIEKLVQNQEFRSDLYYRLNVLPIHIPPLRERLDDIPPLAEHFLLKYARETNRGIMHFSDSAVQCMMGYSWPGNIRELENAIERAVLIAKGNLITADDLMIGNKAEPSYKQFEGKDLKEAIILFKRHYIQASLEQNRWNQTETARHLQIQRTYLSRLIKELNILQNKE</sequence>
<dbReference type="Pfam" id="PF01590">
    <property type="entry name" value="GAF"/>
    <property type="match status" value="1"/>
</dbReference>